<protein>
    <submittedName>
        <fullName evidence="1">Uncharacterized protein</fullName>
    </submittedName>
</protein>
<name>A0A8S5NAI2_9VIRU</name>
<organism evidence="1">
    <name type="scientific">Phage sp. ctXnn1</name>
    <dbReference type="NCBI Taxonomy" id="2826749"/>
    <lineage>
        <taxon>Viruses</taxon>
    </lineage>
</organism>
<reference evidence="1" key="1">
    <citation type="journal article" date="2021" name="Proc. Natl. Acad. Sci. U.S.A.">
        <title>A Catalog of Tens of Thousands of Viruses from Human Metagenomes Reveals Hidden Associations with Chronic Diseases.</title>
        <authorList>
            <person name="Tisza M.J."/>
            <person name="Buck C.B."/>
        </authorList>
    </citation>
    <scope>NUCLEOTIDE SEQUENCE</scope>
    <source>
        <strain evidence="1">CtXnn1</strain>
    </source>
</reference>
<sequence length="93" mass="10734">MLSSKDETKLQRYTQAQIFMDRIALAHKVKPGDKLTVWTLKCSTIEACSNRTEVHRKAKVIAVYPHFVHARLVNPHPGRTGCEESFRWDDIVK</sequence>
<proteinExistence type="predicted"/>
<accession>A0A8S5NAI2</accession>
<dbReference type="EMBL" id="BK015108">
    <property type="protein sequence ID" value="DAD91250.1"/>
    <property type="molecule type" value="Genomic_DNA"/>
</dbReference>
<evidence type="ECO:0000313" key="1">
    <source>
        <dbReference type="EMBL" id="DAD91250.1"/>
    </source>
</evidence>